<dbReference type="Gene3D" id="2.60.40.640">
    <property type="match status" value="1"/>
</dbReference>
<proteinExistence type="predicted"/>
<evidence type="ECO:0000313" key="2">
    <source>
        <dbReference type="Proteomes" id="UP000294933"/>
    </source>
</evidence>
<dbReference type="InterPro" id="IPR014756">
    <property type="entry name" value="Ig_E-set"/>
</dbReference>
<organism evidence="1 2">
    <name type="scientific">Rickenella mellea</name>
    <dbReference type="NCBI Taxonomy" id="50990"/>
    <lineage>
        <taxon>Eukaryota</taxon>
        <taxon>Fungi</taxon>
        <taxon>Dikarya</taxon>
        <taxon>Basidiomycota</taxon>
        <taxon>Agaricomycotina</taxon>
        <taxon>Agaricomycetes</taxon>
        <taxon>Hymenochaetales</taxon>
        <taxon>Rickenellaceae</taxon>
        <taxon>Rickenella</taxon>
    </lineage>
</organism>
<evidence type="ECO:0008006" key="3">
    <source>
        <dbReference type="Google" id="ProtNLM"/>
    </source>
</evidence>
<dbReference type="AlphaFoldDB" id="A0A4Y7Q1P6"/>
<reference evidence="1 2" key="1">
    <citation type="submission" date="2018-06" db="EMBL/GenBank/DDBJ databases">
        <title>A transcriptomic atlas of mushroom development highlights an independent origin of complex multicellularity.</title>
        <authorList>
            <consortium name="DOE Joint Genome Institute"/>
            <person name="Krizsan K."/>
            <person name="Almasi E."/>
            <person name="Merenyi Z."/>
            <person name="Sahu N."/>
            <person name="Viragh M."/>
            <person name="Koszo T."/>
            <person name="Mondo S."/>
            <person name="Kiss B."/>
            <person name="Balint B."/>
            <person name="Kues U."/>
            <person name="Barry K."/>
            <person name="Hegedus J.C."/>
            <person name="Henrissat B."/>
            <person name="Johnson J."/>
            <person name="Lipzen A."/>
            <person name="Ohm R."/>
            <person name="Nagy I."/>
            <person name="Pangilinan J."/>
            <person name="Yan J."/>
            <person name="Xiong Y."/>
            <person name="Grigoriev I.V."/>
            <person name="Hibbett D.S."/>
            <person name="Nagy L.G."/>
        </authorList>
    </citation>
    <scope>NUCLEOTIDE SEQUENCE [LARGE SCALE GENOMIC DNA]</scope>
    <source>
        <strain evidence="1 2">SZMC22713</strain>
    </source>
</reference>
<dbReference type="VEuPathDB" id="FungiDB:BD410DRAFT_804842"/>
<dbReference type="SUPFAM" id="SSF81296">
    <property type="entry name" value="E set domains"/>
    <property type="match status" value="1"/>
</dbReference>
<sequence>MAQQTDSTDLPRYTPPAAHSSAFVEHTFTSGDDPQKKPALTLKVQSRAPSAKYLPMFLGGEPIVGSVDLNLPKAVGVQSVILMFKGIMETASVTNRDPLTFFKFHETLWDASKGDPKSPSSSENKDFKLHGGYTWPFAVNLPQEVTFDDEKKYKAVSLAGTLPLPPQFSEKGSFSTLKYDMAVIVKHSSFFQSDKVVGTRYGYTPRSKPDPPSPLRQKAYSEGIPLLGPDADPEGWKIFSVNVFGKLFAAVDVGVKCTVALATALEYTRGSVVPCVLILESNNTQAIDILSDVKSPSLGLFREFKTEWEVNMTGGTLASALEGWEPDDDRRIAEARWWKPNHSLAEGSDSKQRILHGEINIPVNIQPSFSFGNFFEKYRVELDPFKAAGFVTESKDKLLKVDVQITSDYAPGPKPRFYLPPEYN</sequence>
<name>A0A4Y7Q1P6_9AGAM</name>
<protein>
    <recommendedName>
        <fullName evidence="3">Arrestin-like N-terminal domain-containing protein</fullName>
    </recommendedName>
</protein>
<accession>A0A4Y7Q1P6</accession>
<dbReference type="InterPro" id="IPR014752">
    <property type="entry name" value="Arrestin-like_C"/>
</dbReference>
<evidence type="ECO:0000313" key="1">
    <source>
        <dbReference type="EMBL" id="TDL20710.1"/>
    </source>
</evidence>
<dbReference type="EMBL" id="ML170186">
    <property type="protein sequence ID" value="TDL20710.1"/>
    <property type="molecule type" value="Genomic_DNA"/>
</dbReference>
<dbReference type="OrthoDB" id="2333384at2759"/>
<gene>
    <name evidence="1" type="ORF">BD410DRAFT_804842</name>
</gene>
<keyword evidence="2" id="KW-1185">Reference proteome</keyword>
<dbReference type="STRING" id="50990.A0A4Y7Q1P6"/>
<dbReference type="Proteomes" id="UP000294933">
    <property type="component" value="Unassembled WGS sequence"/>
</dbReference>